<protein>
    <submittedName>
        <fullName evidence="1">Uncharacterized protein</fullName>
    </submittedName>
</protein>
<proteinExistence type="predicted"/>
<comment type="caution">
    <text evidence="1">The sequence shown here is derived from an EMBL/GenBank/DDBJ whole genome shotgun (WGS) entry which is preliminary data.</text>
</comment>
<sequence length="327" mass="36403">MPMPEASQPQIRRRGTLQHHRSILMAEETLSTGFMLHCSFSLGAGSTGGNYSEFALSIEFPCLNILFSHSSKPWLNVTQHNYLQGFRTTAIRTSHFHFLGGAKPANWLAKPTNWLASRSAGLGLGLAPKSKPKPETSQFARAQANLASQKVNSRTESANCEPVHAMQVESSATQQKKIVGVEPSPFILFLIPPLYQRSTAPPEQYCWCFVLLDVGGQRHRTWSTASAGVYCLLPPRARKQANRTWCAAHYTGVRLPAFEFMVGWSALHSCGGQQENVKAAGDSIHYSKLQRFYWDRRSLFTLAPNFPSQVFVAAVHSNPRFKPLDQL</sequence>
<evidence type="ECO:0000313" key="1">
    <source>
        <dbReference type="EMBL" id="KAJ7710278.1"/>
    </source>
</evidence>
<name>A0AAD7H265_9AGAR</name>
<dbReference type="AlphaFoldDB" id="A0AAD7H265"/>
<keyword evidence="2" id="KW-1185">Reference proteome</keyword>
<accession>A0AAD7H265</accession>
<gene>
    <name evidence="1" type="ORF">B0H16DRAFT_1480678</name>
</gene>
<evidence type="ECO:0000313" key="2">
    <source>
        <dbReference type="Proteomes" id="UP001215598"/>
    </source>
</evidence>
<dbReference type="EMBL" id="JARKIB010000409">
    <property type="protein sequence ID" value="KAJ7710278.1"/>
    <property type="molecule type" value="Genomic_DNA"/>
</dbReference>
<organism evidence="1 2">
    <name type="scientific">Mycena metata</name>
    <dbReference type="NCBI Taxonomy" id="1033252"/>
    <lineage>
        <taxon>Eukaryota</taxon>
        <taxon>Fungi</taxon>
        <taxon>Dikarya</taxon>
        <taxon>Basidiomycota</taxon>
        <taxon>Agaricomycotina</taxon>
        <taxon>Agaricomycetes</taxon>
        <taxon>Agaricomycetidae</taxon>
        <taxon>Agaricales</taxon>
        <taxon>Marasmiineae</taxon>
        <taxon>Mycenaceae</taxon>
        <taxon>Mycena</taxon>
    </lineage>
</organism>
<dbReference type="Proteomes" id="UP001215598">
    <property type="component" value="Unassembled WGS sequence"/>
</dbReference>
<reference evidence="1" key="1">
    <citation type="submission" date="2023-03" db="EMBL/GenBank/DDBJ databases">
        <title>Massive genome expansion in bonnet fungi (Mycena s.s.) driven by repeated elements and novel gene families across ecological guilds.</title>
        <authorList>
            <consortium name="Lawrence Berkeley National Laboratory"/>
            <person name="Harder C.B."/>
            <person name="Miyauchi S."/>
            <person name="Viragh M."/>
            <person name="Kuo A."/>
            <person name="Thoen E."/>
            <person name="Andreopoulos B."/>
            <person name="Lu D."/>
            <person name="Skrede I."/>
            <person name="Drula E."/>
            <person name="Henrissat B."/>
            <person name="Morin E."/>
            <person name="Kohler A."/>
            <person name="Barry K."/>
            <person name="LaButti K."/>
            <person name="Morin E."/>
            <person name="Salamov A."/>
            <person name="Lipzen A."/>
            <person name="Mereny Z."/>
            <person name="Hegedus B."/>
            <person name="Baldrian P."/>
            <person name="Stursova M."/>
            <person name="Weitz H."/>
            <person name="Taylor A."/>
            <person name="Grigoriev I.V."/>
            <person name="Nagy L.G."/>
            <person name="Martin F."/>
            <person name="Kauserud H."/>
        </authorList>
    </citation>
    <scope>NUCLEOTIDE SEQUENCE</scope>
    <source>
        <strain evidence="1">CBHHK182m</strain>
    </source>
</reference>